<organism evidence="1 2">
    <name type="scientific">Candidatus Carbonibacillus altaicus</name>
    <dbReference type="NCBI Taxonomy" id="2163959"/>
    <lineage>
        <taxon>Bacteria</taxon>
        <taxon>Bacillati</taxon>
        <taxon>Bacillota</taxon>
        <taxon>Bacilli</taxon>
        <taxon>Bacillales</taxon>
        <taxon>Candidatus Carbonibacillus</taxon>
    </lineage>
</organism>
<dbReference type="Proteomes" id="UP000244338">
    <property type="component" value="Unassembled WGS sequence"/>
</dbReference>
<sequence length="67" mass="7964">MRPSLAIKDILHAFSLNYKTIFGMPNYEQYLKHHAEHHPEEKPMTASEYYVYALNERYNSGKINRCC</sequence>
<reference evidence="2" key="1">
    <citation type="journal article" date="2018" name="Sci. Rep.">
        <title>Lignite coal burning seam in the remote Altai Mountains harbors a hydrogen-driven thermophilic microbial community.</title>
        <authorList>
            <person name="Kadnikov V.V."/>
            <person name="Mardanov A.V."/>
            <person name="Ivasenko D.A."/>
            <person name="Antsiferov D.V."/>
            <person name="Beletsky A.V."/>
            <person name="Karnachuk O.V."/>
            <person name="Ravin N.V."/>
        </authorList>
    </citation>
    <scope>NUCLEOTIDE SEQUENCE [LARGE SCALE GENOMIC DNA]</scope>
</reference>
<accession>A0A2R6Y2T9</accession>
<gene>
    <name evidence="1" type="ORF">BSOLF_2399</name>
</gene>
<dbReference type="InterPro" id="IPR007423">
    <property type="entry name" value="Sel_put"/>
</dbReference>
<comment type="caution">
    <text evidence="1">The sequence shown here is derived from an EMBL/GenBank/DDBJ whole genome shotgun (WGS) entry which is preliminary data.</text>
</comment>
<dbReference type="PANTHER" id="PTHR38453:SF1">
    <property type="entry name" value="CYTOPLASMIC PROTEIN"/>
    <property type="match status" value="1"/>
</dbReference>
<evidence type="ECO:0000313" key="1">
    <source>
        <dbReference type="EMBL" id="PTQ56997.1"/>
    </source>
</evidence>
<dbReference type="EMBL" id="PEBX01000015">
    <property type="protein sequence ID" value="PTQ56997.1"/>
    <property type="molecule type" value="Genomic_DNA"/>
</dbReference>
<protein>
    <recommendedName>
        <fullName evidence="3">Small protein yjiX</fullName>
    </recommendedName>
</protein>
<dbReference type="Pfam" id="PF04328">
    <property type="entry name" value="Sel_put"/>
    <property type="match status" value="1"/>
</dbReference>
<evidence type="ECO:0000313" key="2">
    <source>
        <dbReference type="Proteomes" id="UP000244338"/>
    </source>
</evidence>
<evidence type="ECO:0008006" key="3">
    <source>
        <dbReference type="Google" id="ProtNLM"/>
    </source>
</evidence>
<name>A0A2R6Y2T9_9BACL</name>
<dbReference type="PANTHER" id="PTHR38453">
    <property type="entry name" value="CYTOPLASMIC PROTEIN-RELATED"/>
    <property type="match status" value="1"/>
</dbReference>
<proteinExistence type="predicted"/>
<dbReference type="AlphaFoldDB" id="A0A2R6Y2T9"/>